<keyword evidence="7" id="KW-1185">Reference proteome</keyword>
<accession>A0A386HKU1</accession>
<name>A0A386HKU1_9BACT</name>
<dbReference type="KEGG" id="ark:D6B99_04375"/>
<gene>
    <name evidence="1" type="ORF">D6B99_00285</name>
    <name evidence="2" type="ORF">D6B99_00680</name>
    <name evidence="3" type="ORF">D6B99_01855</name>
    <name evidence="4" type="ORF">D6B99_02655</name>
    <name evidence="5" type="ORF">D6B99_04375</name>
    <name evidence="6" type="ORF">D6B99_12300</name>
</gene>
<evidence type="ECO:0000313" key="7">
    <source>
        <dbReference type="Proteomes" id="UP000266118"/>
    </source>
</evidence>
<protein>
    <recommendedName>
        <fullName evidence="8">Helix-turn-helix domain-containing protein</fullName>
    </recommendedName>
</protein>
<dbReference type="EMBL" id="CP032489">
    <property type="protein sequence ID" value="AYD46262.1"/>
    <property type="molecule type" value="Genomic_DNA"/>
</dbReference>
<evidence type="ECO:0000313" key="3">
    <source>
        <dbReference type="EMBL" id="AYD46468.1"/>
    </source>
</evidence>
<evidence type="ECO:0000313" key="1">
    <source>
        <dbReference type="EMBL" id="AYD46191.1"/>
    </source>
</evidence>
<dbReference type="KEGG" id="ark:D6B99_02655"/>
<evidence type="ECO:0000313" key="5">
    <source>
        <dbReference type="EMBL" id="AYD46917.1"/>
    </source>
</evidence>
<dbReference type="EMBL" id="CP032489">
    <property type="protein sequence ID" value="AYD46917.1"/>
    <property type="molecule type" value="Genomic_DNA"/>
</dbReference>
<reference evidence="2 7" key="1">
    <citation type="submission" date="2018-09" db="EMBL/GenBank/DDBJ databases">
        <title>Arachidicoccus sp. nov., a bacterium isolated from soil.</title>
        <authorList>
            <person name="Weon H.-Y."/>
            <person name="Kwon S.-W."/>
            <person name="Lee S.A."/>
        </authorList>
    </citation>
    <scope>NUCLEOTIDE SEQUENCE [LARGE SCALE GENOMIC DNA]</scope>
    <source>
        <strain evidence="2 7">KIS59-12</strain>
    </source>
</reference>
<dbReference type="KEGG" id="ark:D6B99_00680"/>
<dbReference type="EMBL" id="CP032489">
    <property type="protein sequence ID" value="AYD48313.1"/>
    <property type="molecule type" value="Genomic_DNA"/>
</dbReference>
<sequence>MSLPKQIHIVESIGELRKLQKASIPMIANRIKALIEFKKHEQKGISKRAVADNIGVNQNSVQTWRTMYINGGIEAVLNYQKQAGRPSGITKAEHKQIEAKLKDPKNGLRGYVELLDWMESEFNKTFAYNTVLKYCYRHFNSKIKVARKSHIKKDEEAVSTFKKTLVKPVKK</sequence>
<evidence type="ECO:0000313" key="6">
    <source>
        <dbReference type="EMBL" id="AYD48313.1"/>
    </source>
</evidence>
<proteinExistence type="predicted"/>
<dbReference type="OrthoDB" id="677437at2"/>
<dbReference type="InterPro" id="IPR009057">
    <property type="entry name" value="Homeodomain-like_sf"/>
</dbReference>
<dbReference type="SUPFAM" id="SSF46689">
    <property type="entry name" value="Homeodomain-like"/>
    <property type="match status" value="1"/>
</dbReference>
<dbReference type="RefSeq" id="WP_119983954.1">
    <property type="nucleotide sequence ID" value="NZ_CP032489.1"/>
</dbReference>
<evidence type="ECO:0000313" key="4">
    <source>
        <dbReference type="EMBL" id="AYD46613.1"/>
    </source>
</evidence>
<evidence type="ECO:0000313" key="2">
    <source>
        <dbReference type="EMBL" id="AYD46262.1"/>
    </source>
</evidence>
<dbReference type="EMBL" id="CP032489">
    <property type="protein sequence ID" value="AYD46191.1"/>
    <property type="molecule type" value="Genomic_DNA"/>
</dbReference>
<evidence type="ECO:0008006" key="8">
    <source>
        <dbReference type="Google" id="ProtNLM"/>
    </source>
</evidence>
<dbReference type="KEGG" id="ark:D6B99_00285"/>
<dbReference type="EMBL" id="CP032489">
    <property type="protein sequence ID" value="AYD46613.1"/>
    <property type="molecule type" value="Genomic_DNA"/>
</dbReference>
<dbReference type="AlphaFoldDB" id="A0A386HKU1"/>
<dbReference type="KEGG" id="ark:D6B99_12300"/>
<organism evidence="2 7">
    <name type="scientific">Arachidicoccus soli</name>
    <dbReference type="NCBI Taxonomy" id="2341117"/>
    <lineage>
        <taxon>Bacteria</taxon>
        <taxon>Pseudomonadati</taxon>
        <taxon>Bacteroidota</taxon>
        <taxon>Chitinophagia</taxon>
        <taxon>Chitinophagales</taxon>
        <taxon>Chitinophagaceae</taxon>
        <taxon>Arachidicoccus</taxon>
    </lineage>
</organism>
<dbReference type="Proteomes" id="UP000266118">
    <property type="component" value="Chromosome"/>
</dbReference>
<dbReference type="EMBL" id="CP032489">
    <property type="protein sequence ID" value="AYD46468.1"/>
    <property type="molecule type" value="Genomic_DNA"/>
</dbReference>
<dbReference type="KEGG" id="ark:D6B99_01855"/>